<dbReference type="InterPro" id="IPR006311">
    <property type="entry name" value="TAT_signal"/>
</dbReference>
<evidence type="ECO:0000313" key="5">
    <source>
        <dbReference type="Proteomes" id="UP000318437"/>
    </source>
</evidence>
<dbReference type="AlphaFoldDB" id="A0A5C6CK50"/>
<dbReference type="PANTHER" id="PTHR43818:SF5">
    <property type="entry name" value="OXIDOREDUCTASE FAMILY PROTEIN"/>
    <property type="match status" value="1"/>
</dbReference>
<dbReference type="Proteomes" id="UP000318437">
    <property type="component" value="Unassembled WGS sequence"/>
</dbReference>
<dbReference type="PANTHER" id="PTHR43818">
    <property type="entry name" value="BCDNA.GH03377"/>
    <property type="match status" value="1"/>
</dbReference>
<evidence type="ECO:0000313" key="4">
    <source>
        <dbReference type="EMBL" id="TWU24475.1"/>
    </source>
</evidence>
<dbReference type="Pfam" id="PF01408">
    <property type="entry name" value="GFO_IDH_MocA"/>
    <property type="match status" value="1"/>
</dbReference>
<reference evidence="4 5" key="1">
    <citation type="submission" date="2019-02" db="EMBL/GenBank/DDBJ databases">
        <title>Deep-cultivation of Planctomycetes and their phenomic and genomic characterization uncovers novel biology.</title>
        <authorList>
            <person name="Wiegand S."/>
            <person name="Jogler M."/>
            <person name="Boedeker C."/>
            <person name="Pinto D."/>
            <person name="Vollmers J."/>
            <person name="Rivas-Marin E."/>
            <person name="Kohn T."/>
            <person name="Peeters S.H."/>
            <person name="Heuer A."/>
            <person name="Rast P."/>
            <person name="Oberbeckmann S."/>
            <person name="Bunk B."/>
            <person name="Jeske O."/>
            <person name="Meyerdierks A."/>
            <person name="Storesund J.E."/>
            <person name="Kallscheuer N."/>
            <person name="Luecker S."/>
            <person name="Lage O.M."/>
            <person name="Pohl T."/>
            <person name="Merkel B.J."/>
            <person name="Hornburger P."/>
            <person name="Mueller R.-W."/>
            <person name="Bruemmer F."/>
            <person name="Labrenz M."/>
            <person name="Spormann A.M."/>
            <person name="Op Den Camp H."/>
            <person name="Overmann J."/>
            <person name="Amann R."/>
            <person name="Jetten M.S.M."/>
            <person name="Mascher T."/>
            <person name="Medema M.H."/>
            <person name="Devos D.P."/>
            <person name="Kaster A.-K."/>
            <person name="Ovreas L."/>
            <person name="Rohde M."/>
            <person name="Galperin M.Y."/>
            <person name="Jogler C."/>
        </authorList>
    </citation>
    <scope>NUCLEOTIDE SEQUENCE [LARGE SCALE GENOMIC DNA]</scope>
    <source>
        <strain evidence="4 5">Pla144</strain>
    </source>
</reference>
<accession>A0A5C6CK50</accession>
<dbReference type="OrthoDB" id="9788246at2"/>
<dbReference type="PROSITE" id="PS51318">
    <property type="entry name" value="TAT"/>
    <property type="match status" value="1"/>
</dbReference>
<protein>
    <submittedName>
        <fullName evidence="4">Inositol 2-dehydrogenase</fullName>
        <ecNumber evidence="4">1.1.1.18</ecNumber>
    </submittedName>
</protein>
<dbReference type="InterPro" id="IPR000683">
    <property type="entry name" value="Gfo/Idh/MocA-like_OxRdtase_N"/>
</dbReference>
<feature type="domain" description="Gfo/Idh/MocA-like oxidoreductase N-terminal" evidence="2">
    <location>
        <begin position="35"/>
        <end position="154"/>
    </location>
</feature>
<gene>
    <name evidence="4" type="primary">iolG_6</name>
    <name evidence="4" type="ORF">Pla144_33590</name>
</gene>
<feature type="domain" description="Gfo/Idh/MocA-like oxidoreductase bacterial type C-terminal" evidence="3">
    <location>
        <begin position="197"/>
        <end position="276"/>
    </location>
</feature>
<sequence precursor="true">MTVSRRQFITSTAATAASLGLIGISSARAAETADIRVGVIGLNGRGKTHLGELGKNVVAICDVDEDVLHKSESTFQEKHGRKVDILSDYRRLLERKDIDAVSIATPNHTHALIAVAAAQAGKDVYCEKPIAHNIWESRQVVQAARKYDRIIQCGTQARSSRSIKQAVDYLRSGELGKIRYAVGTCYKPRPSIGKLDQPLKIPASINYDLWCGPVEMKEIYRPSLHYDWHWDFNTGNGDMGNQGIHQMDVARWMLGVDTLAPRVLSIGGRLGYEDAGDTPNTQIAYFDYPEAPLIFETRGLPHSKAGQQNWGDSMDRYRGMQIAAAVQCEGGFVVAGSSYNDVVAYDNEGKQIKQWKDPSESHFANWLKAVASRNRSELNAEIQEGHLSSSLCFMGGISHQLGTKKPTAEIAEIVTGRELLANSFDRMASHLRANDVDIDSQDVLTLGAALELDPTNEMFIGNDAANTLRSPKQRTPFAVPNLESVDTRTAAS</sequence>
<dbReference type="GO" id="GO:0050112">
    <property type="term" value="F:inositol 2-dehydrogenase (NAD+) activity"/>
    <property type="evidence" value="ECO:0007669"/>
    <property type="project" value="UniProtKB-EC"/>
</dbReference>
<evidence type="ECO:0000259" key="2">
    <source>
        <dbReference type="Pfam" id="PF01408"/>
    </source>
</evidence>
<keyword evidence="4" id="KW-0560">Oxidoreductase</keyword>
<dbReference type="InterPro" id="IPR043906">
    <property type="entry name" value="Gfo/Idh/MocA_OxRdtase_bact_C"/>
</dbReference>
<keyword evidence="5" id="KW-1185">Reference proteome</keyword>
<dbReference type="Pfam" id="PF19051">
    <property type="entry name" value="GFO_IDH_MocA_C2"/>
    <property type="match status" value="1"/>
</dbReference>
<feature type="signal peptide" evidence="1">
    <location>
        <begin position="1"/>
        <end position="29"/>
    </location>
</feature>
<dbReference type="InterPro" id="IPR036291">
    <property type="entry name" value="NAD(P)-bd_dom_sf"/>
</dbReference>
<comment type="caution">
    <text evidence="4">The sequence shown here is derived from an EMBL/GenBank/DDBJ whole genome shotgun (WGS) entry which is preliminary data.</text>
</comment>
<feature type="chain" id="PRO_5022696009" evidence="1">
    <location>
        <begin position="30"/>
        <end position="492"/>
    </location>
</feature>
<proteinExistence type="predicted"/>
<dbReference type="EMBL" id="SJPS01000005">
    <property type="protein sequence ID" value="TWU24475.1"/>
    <property type="molecule type" value="Genomic_DNA"/>
</dbReference>
<dbReference type="Gene3D" id="3.30.360.10">
    <property type="entry name" value="Dihydrodipicolinate Reductase, domain 2"/>
    <property type="match status" value="1"/>
</dbReference>
<dbReference type="RefSeq" id="WP_146451722.1">
    <property type="nucleotide sequence ID" value="NZ_SJPS01000005.1"/>
</dbReference>
<dbReference type="SUPFAM" id="SSF51735">
    <property type="entry name" value="NAD(P)-binding Rossmann-fold domains"/>
    <property type="match status" value="1"/>
</dbReference>
<evidence type="ECO:0000256" key="1">
    <source>
        <dbReference type="SAM" id="SignalP"/>
    </source>
</evidence>
<name>A0A5C6CK50_9BACT</name>
<evidence type="ECO:0000259" key="3">
    <source>
        <dbReference type="Pfam" id="PF19051"/>
    </source>
</evidence>
<organism evidence="4 5">
    <name type="scientific">Bythopirellula polymerisocia</name>
    <dbReference type="NCBI Taxonomy" id="2528003"/>
    <lineage>
        <taxon>Bacteria</taxon>
        <taxon>Pseudomonadati</taxon>
        <taxon>Planctomycetota</taxon>
        <taxon>Planctomycetia</taxon>
        <taxon>Pirellulales</taxon>
        <taxon>Lacipirellulaceae</taxon>
        <taxon>Bythopirellula</taxon>
    </lineage>
</organism>
<dbReference type="GO" id="GO:0000166">
    <property type="term" value="F:nucleotide binding"/>
    <property type="evidence" value="ECO:0007669"/>
    <property type="project" value="InterPro"/>
</dbReference>
<dbReference type="Gene3D" id="3.40.50.720">
    <property type="entry name" value="NAD(P)-binding Rossmann-like Domain"/>
    <property type="match status" value="1"/>
</dbReference>
<dbReference type="EC" id="1.1.1.18" evidence="4"/>
<dbReference type="SUPFAM" id="SSF55347">
    <property type="entry name" value="Glyceraldehyde-3-phosphate dehydrogenase-like, C-terminal domain"/>
    <property type="match status" value="1"/>
</dbReference>
<keyword evidence="1" id="KW-0732">Signal</keyword>
<dbReference type="InterPro" id="IPR050463">
    <property type="entry name" value="Gfo/Idh/MocA_oxidrdct_glycsds"/>
</dbReference>